<organism evidence="3">
    <name type="scientific">Oscillatoriales cyanobacterium SpSt-418</name>
    <dbReference type="NCBI Taxonomy" id="2282169"/>
    <lineage>
        <taxon>Bacteria</taxon>
        <taxon>Bacillati</taxon>
        <taxon>Cyanobacteriota</taxon>
        <taxon>Cyanophyceae</taxon>
        <taxon>Oscillatoriophycideae</taxon>
        <taxon>Oscillatoriales</taxon>
    </lineage>
</organism>
<dbReference type="AlphaFoldDB" id="A0A7C3PUD5"/>
<feature type="region of interest" description="Disordered" evidence="1">
    <location>
        <begin position="237"/>
        <end position="260"/>
    </location>
</feature>
<feature type="chain" id="PRO_5028153561" description="Circadian oscillating protein COP23" evidence="2">
    <location>
        <begin position="23"/>
        <end position="260"/>
    </location>
</feature>
<gene>
    <name evidence="3" type="ORF">ENR64_27590</name>
</gene>
<dbReference type="Pfam" id="PF14218">
    <property type="entry name" value="COP23"/>
    <property type="match status" value="1"/>
</dbReference>
<feature type="region of interest" description="Disordered" evidence="1">
    <location>
        <begin position="49"/>
        <end position="72"/>
    </location>
</feature>
<comment type="caution">
    <text evidence="3">The sequence shown here is derived from an EMBL/GenBank/DDBJ whole genome shotgun (WGS) entry which is preliminary data.</text>
</comment>
<evidence type="ECO:0000256" key="2">
    <source>
        <dbReference type="SAM" id="SignalP"/>
    </source>
</evidence>
<evidence type="ECO:0000313" key="3">
    <source>
        <dbReference type="EMBL" id="HFN01442.1"/>
    </source>
</evidence>
<feature type="signal peptide" evidence="2">
    <location>
        <begin position="1"/>
        <end position="22"/>
    </location>
</feature>
<sequence length="260" mass="27841">MVKAALLIAGIAGLSVSNPAIAAPLFQAAPDSTSAEPDQSGDVIINTEEDQADAPTPEPSAEPSATTTTSNNRFSCQAMNGEYMVMYNPESQPGKLYPWAKPTAMGGGWSAERRCMEISRRLEAYRPDGLLEMKTNIENGYNVVCVTTQKISDCRIVLTVPQGQSAMQTRDRVFDNLSVADRGVETSAVNTFVGGNDALGQVGQLLNGLPRIGSRRDRSVDSGINLRPYLDRADGGTGKFLRGNGNSATPGLRLNPDQFR</sequence>
<dbReference type="EMBL" id="DSRU01000409">
    <property type="protein sequence ID" value="HFN01442.1"/>
    <property type="molecule type" value="Genomic_DNA"/>
</dbReference>
<evidence type="ECO:0000256" key="1">
    <source>
        <dbReference type="SAM" id="MobiDB-lite"/>
    </source>
</evidence>
<protein>
    <recommendedName>
        <fullName evidence="4">Circadian oscillating protein COP23</fullName>
    </recommendedName>
</protein>
<reference evidence="3" key="1">
    <citation type="journal article" date="2020" name="mSystems">
        <title>Genome- and Community-Level Interaction Insights into Carbon Utilization and Element Cycling Functions of Hydrothermarchaeota in Hydrothermal Sediment.</title>
        <authorList>
            <person name="Zhou Z."/>
            <person name="Liu Y."/>
            <person name="Xu W."/>
            <person name="Pan J."/>
            <person name="Luo Z.H."/>
            <person name="Li M."/>
        </authorList>
    </citation>
    <scope>NUCLEOTIDE SEQUENCE [LARGE SCALE GENOMIC DNA]</scope>
    <source>
        <strain evidence="3">SpSt-418</strain>
    </source>
</reference>
<keyword evidence="2" id="KW-0732">Signal</keyword>
<feature type="compositionally biased region" description="Low complexity" evidence="1">
    <location>
        <begin position="59"/>
        <end position="70"/>
    </location>
</feature>
<name>A0A7C3PUD5_9CYAN</name>
<accession>A0A7C3PUD5</accession>
<proteinExistence type="predicted"/>
<dbReference type="InterPro" id="IPR025478">
    <property type="entry name" value="COP23"/>
</dbReference>
<evidence type="ECO:0008006" key="4">
    <source>
        <dbReference type="Google" id="ProtNLM"/>
    </source>
</evidence>